<dbReference type="EMBL" id="GBRH01188033">
    <property type="protein sequence ID" value="JAE09863.1"/>
    <property type="molecule type" value="Transcribed_RNA"/>
</dbReference>
<name>A0A0A9FNJ1_ARUDO</name>
<reference evidence="2" key="1">
    <citation type="submission" date="2014-09" db="EMBL/GenBank/DDBJ databases">
        <authorList>
            <person name="Magalhaes I.L.F."/>
            <person name="Oliveira U."/>
            <person name="Santos F.R."/>
            <person name="Vidigal T.H.D.A."/>
            <person name="Brescovit A.D."/>
            <person name="Santos A.J."/>
        </authorList>
    </citation>
    <scope>NUCLEOTIDE SEQUENCE</scope>
    <source>
        <tissue evidence="2">Shoot tissue taken approximately 20 cm above the soil surface</tissue>
    </source>
</reference>
<evidence type="ECO:0000256" key="1">
    <source>
        <dbReference type="SAM" id="MobiDB-lite"/>
    </source>
</evidence>
<feature type="region of interest" description="Disordered" evidence="1">
    <location>
        <begin position="53"/>
        <end position="77"/>
    </location>
</feature>
<proteinExistence type="predicted"/>
<feature type="compositionally biased region" description="Low complexity" evidence="1">
    <location>
        <begin position="1"/>
        <end position="14"/>
    </location>
</feature>
<feature type="region of interest" description="Disordered" evidence="1">
    <location>
        <begin position="1"/>
        <end position="27"/>
    </location>
</feature>
<organism evidence="2">
    <name type="scientific">Arundo donax</name>
    <name type="common">Giant reed</name>
    <name type="synonym">Donax arundinaceus</name>
    <dbReference type="NCBI Taxonomy" id="35708"/>
    <lineage>
        <taxon>Eukaryota</taxon>
        <taxon>Viridiplantae</taxon>
        <taxon>Streptophyta</taxon>
        <taxon>Embryophyta</taxon>
        <taxon>Tracheophyta</taxon>
        <taxon>Spermatophyta</taxon>
        <taxon>Magnoliopsida</taxon>
        <taxon>Liliopsida</taxon>
        <taxon>Poales</taxon>
        <taxon>Poaceae</taxon>
        <taxon>PACMAD clade</taxon>
        <taxon>Arundinoideae</taxon>
        <taxon>Arundineae</taxon>
        <taxon>Arundo</taxon>
    </lineage>
</organism>
<sequence length="77" mass="8049">MSTTSSLCSSAPSTRGTDMSWETGRSRTEAAAAVVNAVVVQETAKGAVESPVSVQERWFSDRSSPSSNSLLGNCSIH</sequence>
<dbReference type="AlphaFoldDB" id="A0A0A9FNJ1"/>
<protein>
    <submittedName>
        <fullName evidence="2">Uncharacterized protein</fullName>
    </submittedName>
</protein>
<reference evidence="2" key="2">
    <citation type="journal article" date="2015" name="Data Brief">
        <title>Shoot transcriptome of the giant reed, Arundo donax.</title>
        <authorList>
            <person name="Barrero R.A."/>
            <person name="Guerrero F.D."/>
            <person name="Moolhuijzen P."/>
            <person name="Goolsby J.A."/>
            <person name="Tidwell J."/>
            <person name="Bellgard S.E."/>
            <person name="Bellgard M.I."/>
        </authorList>
    </citation>
    <scope>NUCLEOTIDE SEQUENCE</scope>
    <source>
        <tissue evidence="2">Shoot tissue taken approximately 20 cm above the soil surface</tissue>
    </source>
</reference>
<feature type="compositionally biased region" description="Low complexity" evidence="1">
    <location>
        <begin position="61"/>
        <end position="77"/>
    </location>
</feature>
<evidence type="ECO:0000313" key="2">
    <source>
        <dbReference type="EMBL" id="JAE09863.1"/>
    </source>
</evidence>
<accession>A0A0A9FNJ1</accession>